<protein>
    <submittedName>
        <fullName evidence="10">Uncharacterized protein</fullName>
    </submittedName>
</protein>
<dbReference type="GO" id="GO:0022904">
    <property type="term" value="P:respiratory electron transport chain"/>
    <property type="evidence" value="ECO:0007669"/>
    <property type="project" value="InterPro"/>
</dbReference>
<keyword evidence="4" id="KW-0679">Respiratory chain</keyword>
<evidence type="ECO:0000256" key="9">
    <source>
        <dbReference type="SAM" id="MobiDB-lite"/>
    </source>
</evidence>
<keyword evidence="5" id="KW-0999">Mitochondrion inner membrane</keyword>
<evidence type="ECO:0000313" key="11">
    <source>
        <dbReference type="Proteomes" id="UP000799438"/>
    </source>
</evidence>
<dbReference type="PANTHER" id="PTHR12653">
    <property type="entry name" value="NADH-UBIQUINONE OXIDOREDUCTASE 13 KD-B SUBUNIT"/>
    <property type="match status" value="1"/>
</dbReference>
<feature type="non-terminal residue" evidence="10">
    <location>
        <position position="238"/>
    </location>
</feature>
<dbReference type="OrthoDB" id="286811at2759"/>
<evidence type="ECO:0000256" key="1">
    <source>
        <dbReference type="ARBA" id="ARBA00004443"/>
    </source>
</evidence>
<evidence type="ECO:0000256" key="3">
    <source>
        <dbReference type="ARBA" id="ARBA00022448"/>
    </source>
</evidence>
<evidence type="ECO:0000256" key="6">
    <source>
        <dbReference type="ARBA" id="ARBA00022982"/>
    </source>
</evidence>
<sequence length="238" mass="27076">MRPAARLFAAVRPAAQRVLQPGAPTGLTGLFTHAAPRPTLLFLYSQTLDKLKQLPESSVYRQSTEALTRHRANIVESVKPAGYDEWLERVKEQIANEPEIFEKHGMGVKYNLDGKEFISMKEVQEADEREEEWDSEPVEAPTLEGVRTTEERRGQREELGEGKPITPDNVKNFRLEAEPSLTADQIAEVENQIGSGLIEEVIRVAEGELELVDSMTKERVWEELCEKPAEGQWKYFER</sequence>
<dbReference type="GeneID" id="54293748"/>
<organism evidence="10 11">
    <name type="scientific">Aplosporella prunicola CBS 121167</name>
    <dbReference type="NCBI Taxonomy" id="1176127"/>
    <lineage>
        <taxon>Eukaryota</taxon>
        <taxon>Fungi</taxon>
        <taxon>Dikarya</taxon>
        <taxon>Ascomycota</taxon>
        <taxon>Pezizomycotina</taxon>
        <taxon>Dothideomycetes</taxon>
        <taxon>Dothideomycetes incertae sedis</taxon>
        <taxon>Botryosphaeriales</taxon>
        <taxon>Aplosporellaceae</taxon>
        <taxon>Aplosporella</taxon>
    </lineage>
</organism>
<dbReference type="GO" id="GO:0005743">
    <property type="term" value="C:mitochondrial inner membrane"/>
    <property type="evidence" value="ECO:0007669"/>
    <property type="project" value="UniProtKB-SubCell"/>
</dbReference>
<dbReference type="PANTHER" id="PTHR12653:SF0">
    <property type="entry name" value="NADH DEHYDROGENASE [UBIQUINONE] 1 ALPHA SUBCOMPLEX SUBUNIT 5"/>
    <property type="match status" value="1"/>
</dbReference>
<feature type="compositionally biased region" description="Acidic residues" evidence="9">
    <location>
        <begin position="127"/>
        <end position="137"/>
    </location>
</feature>
<keyword evidence="6" id="KW-0249">Electron transport</keyword>
<dbReference type="InterPro" id="IPR006806">
    <property type="entry name" value="NDUFA5"/>
</dbReference>
<dbReference type="Pfam" id="PF04716">
    <property type="entry name" value="ETC_C1_NDUFA5"/>
    <property type="match status" value="1"/>
</dbReference>
<evidence type="ECO:0000313" key="10">
    <source>
        <dbReference type="EMBL" id="KAF2138437.1"/>
    </source>
</evidence>
<keyword evidence="11" id="KW-1185">Reference proteome</keyword>
<keyword evidence="8" id="KW-0472">Membrane</keyword>
<dbReference type="Proteomes" id="UP000799438">
    <property type="component" value="Unassembled WGS sequence"/>
</dbReference>
<gene>
    <name evidence="10" type="ORF">K452DRAFT_216233</name>
</gene>
<feature type="region of interest" description="Disordered" evidence="9">
    <location>
        <begin position="126"/>
        <end position="169"/>
    </location>
</feature>
<keyword evidence="3" id="KW-0813">Transport</keyword>
<dbReference type="EMBL" id="ML995496">
    <property type="protein sequence ID" value="KAF2138437.1"/>
    <property type="molecule type" value="Genomic_DNA"/>
</dbReference>
<evidence type="ECO:0000256" key="7">
    <source>
        <dbReference type="ARBA" id="ARBA00023128"/>
    </source>
</evidence>
<proteinExistence type="inferred from homology"/>
<dbReference type="AlphaFoldDB" id="A0A6A6B636"/>
<name>A0A6A6B636_9PEZI</name>
<dbReference type="RefSeq" id="XP_033394150.1">
    <property type="nucleotide sequence ID" value="XM_033536252.1"/>
</dbReference>
<evidence type="ECO:0000256" key="2">
    <source>
        <dbReference type="ARBA" id="ARBA00010261"/>
    </source>
</evidence>
<accession>A0A6A6B636</accession>
<comment type="similarity">
    <text evidence="2">Belongs to the complex I NDUFA5 subunit family.</text>
</comment>
<evidence type="ECO:0000256" key="4">
    <source>
        <dbReference type="ARBA" id="ARBA00022660"/>
    </source>
</evidence>
<feature type="compositionally biased region" description="Basic and acidic residues" evidence="9">
    <location>
        <begin position="147"/>
        <end position="161"/>
    </location>
</feature>
<reference evidence="10" key="1">
    <citation type="journal article" date="2020" name="Stud. Mycol.">
        <title>101 Dothideomycetes genomes: a test case for predicting lifestyles and emergence of pathogens.</title>
        <authorList>
            <person name="Haridas S."/>
            <person name="Albert R."/>
            <person name="Binder M."/>
            <person name="Bloem J."/>
            <person name="Labutti K."/>
            <person name="Salamov A."/>
            <person name="Andreopoulos B."/>
            <person name="Baker S."/>
            <person name="Barry K."/>
            <person name="Bills G."/>
            <person name="Bluhm B."/>
            <person name="Cannon C."/>
            <person name="Castanera R."/>
            <person name="Culley D."/>
            <person name="Daum C."/>
            <person name="Ezra D."/>
            <person name="Gonzalez J."/>
            <person name="Henrissat B."/>
            <person name="Kuo A."/>
            <person name="Liang C."/>
            <person name="Lipzen A."/>
            <person name="Lutzoni F."/>
            <person name="Magnuson J."/>
            <person name="Mondo S."/>
            <person name="Nolan M."/>
            <person name="Ohm R."/>
            <person name="Pangilinan J."/>
            <person name="Park H.-J."/>
            <person name="Ramirez L."/>
            <person name="Alfaro M."/>
            <person name="Sun H."/>
            <person name="Tritt A."/>
            <person name="Yoshinaga Y."/>
            <person name="Zwiers L.-H."/>
            <person name="Turgeon B."/>
            <person name="Goodwin S."/>
            <person name="Spatafora J."/>
            <person name="Crous P."/>
            <person name="Grigoriev I."/>
        </authorList>
    </citation>
    <scope>NUCLEOTIDE SEQUENCE</scope>
    <source>
        <strain evidence="10">CBS 121167</strain>
    </source>
</reference>
<comment type="subcellular location">
    <subcellularLocation>
        <location evidence="1">Mitochondrion inner membrane</location>
        <topology evidence="1">Peripheral membrane protein</topology>
        <orientation evidence="1">Matrix side</orientation>
    </subcellularLocation>
</comment>
<evidence type="ECO:0000256" key="8">
    <source>
        <dbReference type="ARBA" id="ARBA00023136"/>
    </source>
</evidence>
<evidence type="ECO:0000256" key="5">
    <source>
        <dbReference type="ARBA" id="ARBA00022792"/>
    </source>
</evidence>
<keyword evidence="7" id="KW-0496">Mitochondrion</keyword>